<dbReference type="EMBL" id="JBFNXX010000169">
    <property type="protein sequence ID" value="MEW9922576.1"/>
    <property type="molecule type" value="Genomic_DNA"/>
</dbReference>
<feature type="compositionally biased region" description="Basic and acidic residues" evidence="5">
    <location>
        <begin position="69"/>
        <end position="88"/>
    </location>
</feature>
<reference evidence="7 8" key="1">
    <citation type="submission" date="2024-07" db="EMBL/GenBank/DDBJ databases">
        <title>Marimonas sp.nov., isolated from tidal-flat sediment.</title>
        <authorList>
            <person name="Jayan J.N."/>
            <person name="Lee S.S."/>
        </authorList>
    </citation>
    <scope>NUCLEOTIDE SEQUENCE [LARGE SCALE GENOMIC DNA]</scope>
    <source>
        <strain evidence="7 8">MJW-29</strain>
    </source>
</reference>
<feature type="domain" description="N-acetylmuramoyl-L-alanine amidase" evidence="6">
    <location>
        <begin position="1"/>
        <end position="82"/>
    </location>
</feature>
<dbReference type="SUPFAM" id="SSF55846">
    <property type="entry name" value="N-acetylmuramoyl-L-alanine amidase-like"/>
    <property type="match status" value="1"/>
</dbReference>
<gene>
    <name evidence="7" type="ORF">AB2B41_23555</name>
</gene>
<accession>A0ABV3RV42</accession>
<comment type="catalytic activity">
    <reaction evidence="1">
        <text>Hydrolyzes the link between N-acetylmuramoyl residues and L-amino acid residues in certain cell-wall glycopeptides.</text>
        <dbReference type="EC" id="3.5.1.28"/>
    </reaction>
</comment>
<dbReference type="InterPro" id="IPR002502">
    <property type="entry name" value="Amidase_domain"/>
</dbReference>
<dbReference type="InterPro" id="IPR051206">
    <property type="entry name" value="NAMLAA_amidase_2"/>
</dbReference>
<feature type="region of interest" description="Disordered" evidence="5">
    <location>
        <begin position="62"/>
        <end position="88"/>
    </location>
</feature>
<sequence>QLVKEEERAWHAGAGEWCGQDDSNSRSIGIELDNAGDHPFPERQMAARERLLAEIMGRWDIGPDGVIGHSDRAPGRTHDPGPRFDWAR</sequence>
<proteinExistence type="predicted"/>
<dbReference type="CDD" id="cd06583">
    <property type="entry name" value="PGRP"/>
    <property type="match status" value="1"/>
</dbReference>
<keyword evidence="4" id="KW-0961">Cell wall biogenesis/degradation</keyword>
<feature type="non-terminal residue" evidence="7">
    <location>
        <position position="88"/>
    </location>
</feature>
<evidence type="ECO:0000313" key="7">
    <source>
        <dbReference type="EMBL" id="MEW9922576.1"/>
    </source>
</evidence>
<feature type="compositionally biased region" description="Basic and acidic residues" evidence="5">
    <location>
        <begin position="1"/>
        <end position="10"/>
    </location>
</feature>
<keyword evidence="3 7" id="KW-0378">Hydrolase</keyword>
<dbReference type="RefSeq" id="WP_367880255.1">
    <property type="nucleotide sequence ID" value="NZ_JBFNXX010000169.1"/>
</dbReference>
<evidence type="ECO:0000259" key="6">
    <source>
        <dbReference type="Pfam" id="PF01510"/>
    </source>
</evidence>
<feature type="region of interest" description="Disordered" evidence="5">
    <location>
        <begin position="1"/>
        <end position="25"/>
    </location>
</feature>
<keyword evidence="8" id="KW-1185">Reference proteome</keyword>
<dbReference type="EC" id="3.5.1.28" evidence="2"/>
<dbReference type="Gene3D" id="3.40.80.10">
    <property type="entry name" value="Peptidoglycan recognition protein-like"/>
    <property type="match status" value="1"/>
</dbReference>
<feature type="non-terminal residue" evidence="7">
    <location>
        <position position="1"/>
    </location>
</feature>
<dbReference type="GO" id="GO:0008745">
    <property type="term" value="F:N-acetylmuramoyl-L-alanine amidase activity"/>
    <property type="evidence" value="ECO:0007669"/>
    <property type="project" value="UniProtKB-EC"/>
</dbReference>
<organism evidence="7 8">
    <name type="scientific">Sulfitobacter sediminis</name>
    <dbReference type="NCBI Taxonomy" id="3234186"/>
    <lineage>
        <taxon>Bacteria</taxon>
        <taxon>Pseudomonadati</taxon>
        <taxon>Pseudomonadota</taxon>
        <taxon>Alphaproteobacteria</taxon>
        <taxon>Rhodobacterales</taxon>
        <taxon>Roseobacteraceae</taxon>
        <taxon>Sulfitobacter</taxon>
    </lineage>
</organism>
<dbReference type="Pfam" id="PF01510">
    <property type="entry name" value="Amidase_2"/>
    <property type="match status" value="1"/>
</dbReference>
<comment type="caution">
    <text evidence="7">The sequence shown here is derived from an EMBL/GenBank/DDBJ whole genome shotgun (WGS) entry which is preliminary data.</text>
</comment>
<evidence type="ECO:0000256" key="3">
    <source>
        <dbReference type="ARBA" id="ARBA00022801"/>
    </source>
</evidence>
<evidence type="ECO:0000256" key="1">
    <source>
        <dbReference type="ARBA" id="ARBA00001561"/>
    </source>
</evidence>
<name>A0ABV3RV42_9RHOB</name>
<evidence type="ECO:0000313" key="8">
    <source>
        <dbReference type="Proteomes" id="UP001556098"/>
    </source>
</evidence>
<dbReference type="PANTHER" id="PTHR30417">
    <property type="entry name" value="N-ACETYLMURAMOYL-L-ALANINE AMIDASE AMID"/>
    <property type="match status" value="1"/>
</dbReference>
<dbReference type="InterPro" id="IPR036505">
    <property type="entry name" value="Amidase/PGRP_sf"/>
</dbReference>
<dbReference type="Proteomes" id="UP001556098">
    <property type="component" value="Unassembled WGS sequence"/>
</dbReference>
<evidence type="ECO:0000256" key="4">
    <source>
        <dbReference type="ARBA" id="ARBA00023316"/>
    </source>
</evidence>
<dbReference type="PANTHER" id="PTHR30417:SF1">
    <property type="entry name" value="N-ACETYLMURAMOYL-L-ALANINE AMIDASE AMID"/>
    <property type="match status" value="1"/>
</dbReference>
<protein>
    <recommendedName>
        <fullName evidence="2">N-acetylmuramoyl-L-alanine amidase</fullName>
        <ecNumber evidence="2">3.5.1.28</ecNumber>
    </recommendedName>
</protein>
<evidence type="ECO:0000256" key="5">
    <source>
        <dbReference type="SAM" id="MobiDB-lite"/>
    </source>
</evidence>
<evidence type="ECO:0000256" key="2">
    <source>
        <dbReference type="ARBA" id="ARBA00011901"/>
    </source>
</evidence>